<evidence type="ECO:0000313" key="3">
    <source>
        <dbReference type="Proteomes" id="UP000054408"/>
    </source>
</evidence>
<sequence>MRVIGSTKRGEAGGGDGEKAGSGGDGAEAGGDAGDSIWDRQQLIARITKRKEQERKVFDHRGGPGAAAECVGGEPSELPCGEALEAVTAGGAAPPVVPMLSPRLIQRSSSGTSSYGGHLPMAVPERRGRTSGTSSANSSRNSSRSRSGSRSGQRSRSGHRGSLFPQKLREREKAVLGHGSSHARTSPMEVLNNQLAEVRAEIADMAAPLGSPRLTRRDSVEVADLRARHSHRLQQMEALLQSQIAMLARFVALEASNRRLEDNYEALVGLLVASGVVPDQAVP</sequence>
<evidence type="ECO:0000313" key="2">
    <source>
        <dbReference type="EMBL" id="KNC49574.1"/>
    </source>
</evidence>
<feature type="region of interest" description="Disordered" evidence="1">
    <location>
        <begin position="1"/>
        <end position="39"/>
    </location>
</feature>
<reference evidence="2 3" key="1">
    <citation type="submission" date="2010-05" db="EMBL/GenBank/DDBJ databases">
        <title>The Genome Sequence of Thecamonas trahens ATCC 50062.</title>
        <authorList>
            <consortium name="The Broad Institute Genome Sequencing Platform"/>
            <person name="Russ C."/>
            <person name="Cuomo C."/>
            <person name="Shea T."/>
            <person name="Young S.K."/>
            <person name="Zeng Q."/>
            <person name="Koehrsen M."/>
            <person name="Haas B."/>
            <person name="Borodovsky M."/>
            <person name="Guigo R."/>
            <person name="Alvarado L."/>
            <person name="Berlin A."/>
            <person name="Bochicchio J."/>
            <person name="Borenstein D."/>
            <person name="Chapman S."/>
            <person name="Chen Z."/>
            <person name="Freedman E."/>
            <person name="Gellesch M."/>
            <person name="Goldberg J."/>
            <person name="Griggs A."/>
            <person name="Gujja S."/>
            <person name="Heilman E."/>
            <person name="Heiman D."/>
            <person name="Hepburn T."/>
            <person name="Howarth C."/>
            <person name="Jen D."/>
            <person name="Larson L."/>
            <person name="Mehta T."/>
            <person name="Park D."/>
            <person name="Pearson M."/>
            <person name="Roberts A."/>
            <person name="Saif S."/>
            <person name="Shenoy N."/>
            <person name="Sisk P."/>
            <person name="Stolte C."/>
            <person name="Sykes S."/>
            <person name="Thomson T."/>
            <person name="Walk T."/>
            <person name="White J."/>
            <person name="Yandava C."/>
            <person name="Burger G."/>
            <person name="Gray M.W."/>
            <person name="Holland P.W.H."/>
            <person name="King N."/>
            <person name="Lang F.B.F."/>
            <person name="Roger A.J."/>
            <person name="Ruiz-Trillo I."/>
            <person name="Lander E."/>
            <person name="Nusbaum C."/>
        </authorList>
    </citation>
    <scope>NUCLEOTIDE SEQUENCE [LARGE SCALE GENOMIC DNA]</scope>
    <source>
        <strain evidence="2 3">ATCC 50062</strain>
    </source>
</reference>
<dbReference type="GeneID" id="25564983"/>
<gene>
    <name evidence="2" type="ORF">AMSG_05610</name>
</gene>
<dbReference type="RefSeq" id="XP_013757683.1">
    <property type="nucleotide sequence ID" value="XM_013902229.1"/>
</dbReference>
<dbReference type="EMBL" id="GL349456">
    <property type="protein sequence ID" value="KNC49574.1"/>
    <property type="molecule type" value="Genomic_DNA"/>
</dbReference>
<keyword evidence="3" id="KW-1185">Reference proteome</keyword>
<evidence type="ECO:0000256" key="1">
    <source>
        <dbReference type="SAM" id="MobiDB-lite"/>
    </source>
</evidence>
<feature type="compositionally biased region" description="Basic and acidic residues" evidence="1">
    <location>
        <begin position="51"/>
        <end position="62"/>
    </location>
</feature>
<dbReference type="Proteomes" id="UP000054408">
    <property type="component" value="Unassembled WGS sequence"/>
</dbReference>
<feature type="compositionally biased region" description="Low complexity" evidence="1">
    <location>
        <begin position="130"/>
        <end position="155"/>
    </location>
</feature>
<dbReference type="AlphaFoldDB" id="A0A0L0DB69"/>
<feature type="region of interest" description="Disordered" evidence="1">
    <location>
        <begin position="107"/>
        <end position="168"/>
    </location>
</feature>
<proteinExistence type="predicted"/>
<protein>
    <submittedName>
        <fullName evidence="2">Uncharacterized protein</fullName>
    </submittedName>
</protein>
<feature type="compositionally biased region" description="Gly residues" evidence="1">
    <location>
        <begin position="20"/>
        <end position="33"/>
    </location>
</feature>
<feature type="region of interest" description="Disordered" evidence="1">
    <location>
        <begin position="51"/>
        <end position="78"/>
    </location>
</feature>
<organism evidence="2 3">
    <name type="scientific">Thecamonas trahens ATCC 50062</name>
    <dbReference type="NCBI Taxonomy" id="461836"/>
    <lineage>
        <taxon>Eukaryota</taxon>
        <taxon>Apusozoa</taxon>
        <taxon>Apusomonadida</taxon>
        <taxon>Apusomonadidae</taxon>
        <taxon>Thecamonas</taxon>
    </lineage>
</organism>
<name>A0A0L0DB69_THETB</name>
<feature type="compositionally biased region" description="Basic and acidic residues" evidence="1">
    <location>
        <begin position="8"/>
        <end position="19"/>
    </location>
</feature>
<accession>A0A0L0DB69</accession>